<sequence length="505" mass="55091">MFPRPTMLMILDGYGINDDSYGNAVAAADTPSLDAIFSKYPSTRLDACGLAVGLPEGQMGNSEVGHLNIGAGRVVYQDLTRITRAVKDGSFFSNTALMEAVSHVKERDSVLHLMGLLSDGGVHSHIDHLLALIDLAVKEGVRKLAVHCFLDGRDVPPRCAEKYISRLEAYMKEKGLGSIATISGRYYAMDRDKRWERVEKAYDAITLGDGIHAPDGISAVKAAYERDENDEFVLPTVIDGAPAAGDGDSIIMYNFRPDRAREITRAFTDEAFTGFKRKKALRDLCYICMTQYDAEMPGVRLAFPPESLKNTLGEYVADLGLTQLRIAETEKYAHVTFFFNGGVEAPCRNEDRILVPSPKVSTYDMQPEMSAYEVTGKVIDAVKSKKYDLIILNFANADMVGHTGIMKAAVEAIEALDKCVPAIVDAVLGQEGQILLTADHGNADVMLDENGNPVTAHSLNQVPLVHISAHPEKLKEGGRLCDIAPTVLKLMNLSVPPEMTGKPLV</sequence>
<comment type="subunit">
    <text evidence="10">Monomer.</text>
</comment>
<feature type="binding site" evidence="10 13">
    <location>
        <position position="12"/>
    </location>
    <ligand>
        <name>Mn(2+)</name>
        <dbReference type="ChEBI" id="CHEBI:29035"/>
        <label>2</label>
    </ligand>
</feature>
<dbReference type="CDD" id="cd16010">
    <property type="entry name" value="iPGM"/>
    <property type="match status" value="1"/>
</dbReference>
<proteinExistence type="inferred from homology"/>
<evidence type="ECO:0000259" key="14">
    <source>
        <dbReference type="Pfam" id="PF01676"/>
    </source>
</evidence>
<dbReference type="Gene3D" id="3.40.720.10">
    <property type="entry name" value="Alkaline Phosphatase, subunit A"/>
    <property type="match status" value="1"/>
</dbReference>
<dbReference type="GO" id="GO:0030145">
    <property type="term" value="F:manganese ion binding"/>
    <property type="evidence" value="ECO:0007669"/>
    <property type="project" value="UniProtKB-UniRule"/>
</dbReference>
<dbReference type="PANTHER" id="PTHR31637:SF0">
    <property type="entry name" value="2,3-BISPHOSPHOGLYCERATE-INDEPENDENT PHOSPHOGLYCERATE MUTASE"/>
    <property type="match status" value="1"/>
</dbReference>
<keyword evidence="8 10" id="KW-0413">Isomerase</keyword>
<dbReference type="InterPro" id="IPR036646">
    <property type="entry name" value="PGAM_B_sf"/>
</dbReference>
<evidence type="ECO:0000256" key="5">
    <source>
        <dbReference type="ARBA" id="ARBA00022723"/>
    </source>
</evidence>
<name>A0A9D1I1E7_9FIRM</name>
<dbReference type="HAMAP" id="MF_01038">
    <property type="entry name" value="GpmI"/>
    <property type="match status" value="1"/>
</dbReference>
<evidence type="ECO:0000256" key="12">
    <source>
        <dbReference type="PIRSR" id="PIRSR001492-2"/>
    </source>
</evidence>
<feature type="active site" description="Phosphoserine intermediate" evidence="10 11">
    <location>
        <position position="62"/>
    </location>
</feature>
<evidence type="ECO:0000256" key="13">
    <source>
        <dbReference type="PIRSR" id="PIRSR001492-3"/>
    </source>
</evidence>
<dbReference type="InterPro" id="IPR006124">
    <property type="entry name" value="Metalloenzyme"/>
</dbReference>
<feature type="binding site" evidence="10 12">
    <location>
        <position position="331"/>
    </location>
    <ligand>
        <name>substrate</name>
    </ligand>
</feature>
<keyword evidence="5 10" id="KW-0479">Metal-binding</keyword>
<feature type="binding site" evidence="10 12">
    <location>
        <position position="185"/>
    </location>
    <ligand>
        <name>substrate</name>
    </ligand>
</feature>
<evidence type="ECO:0000256" key="4">
    <source>
        <dbReference type="ARBA" id="ARBA00012026"/>
    </source>
</evidence>
<dbReference type="GO" id="GO:0005829">
    <property type="term" value="C:cytosol"/>
    <property type="evidence" value="ECO:0007669"/>
    <property type="project" value="TreeGrafter"/>
</dbReference>
<comment type="caution">
    <text evidence="16">The sequence shown here is derived from an EMBL/GenBank/DDBJ whole genome shotgun (WGS) entry which is preliminary data.</text>
</comment>
<dbReference type="InterPro" id="IPR005995">
    <property type="entry name" value="Pgm_bpd_ind"/>
</dbReference>
<comment type="function">
    <text evidence="10">Catalyzes the interconversion of 2-phosphoglycerate and 3-phosphoglycerate.</text>
</comment>
<feature type="binding site" evidence="10 12">
    <location>
        <begin position="153"/>
        <end position="154"/>
    </location>
    <ligand>
        <name>substrate</name>
    </ligand>
</feature>
<dbReference type="GO" id="GO:0006007">
    <property type="term" value="P:glucose catabolic process"/>
    <property type="evidence" value="ECO:0007669"/>
    <property type="project" value="InterPro"/>
</dbReference>
<keyword evidence="6 10" id="KW-0324">Glycolysis</keyword>
<dbReference type="Pfam" id="PF06415">
    <property type="entry name" value="iPGM_N"/>
    <property type="match status" value="1"/>
</dbReference>
<keyword evidence="7 10" id="KW-0464">Manganese</keyword>
<reference evidence="16" key="2">
    <citation type="journal article" date="2021" name="PeerJ">
        <title>Extensive microbial diversity within the chicken gut microbiome revealed by metagenomics and culture.</title>
        <authorList>
            <person name="Gilroy R."/>
            <person name="Ravi A."/>
            <person name="Getino M."/>
            <person name="Pursley I."/>
            <person name="Horton D.L."/>
            <person name="Alikhan N.F."/>
            <person name="Baker D."/>
            <person name="Gharbi K."/>
            <person name="Hall N."/>
            <person name="Watson M."/>
            <person name="Adriaenssens E.M."/>
            <person name="Foster-Nyarko E."/>
            <person name="Jarju S."/>
            <person name="Secka A."/>
            <person name="Antonio M."/>
            <person name="Oren A."/>
            <person name="Chaudhuri R.R."/>
            <person name="La Ragione R."/>
            <person name="Hildebrand F."/>
            <person name="Pallen M.J."/>
        </authorList>
    </citation>
    <scope>NUCLEOTIDE SEQUENCE</scope>
    <source>
        <strain evidence="16">ChiHcec3-6078</strain>
    </source>
</reference>
<evidence type="ECO:0000313" key="16">
    <source>
        <dbReference type="EMBL" id="HIU25180.1"/>
    </source>
</evidence>
<dbReference type="PIRSF" id="PIRSF001492">
    <property type="entry name" value="IPGAM"/>
    <property type="match status" value="1"/>
</dbReference>
<dbReference type="GO" id="GO:0004619">
    <property type="term" value="F:phosphoglycerate mutase activity"/>
    <property type="evidence" value="ECO:0007669"/>
    <property type="project" value="UniProtKB-UniRule"/>
</dbReference>
<dbReference type="SUPFAM" id="SSF53649">
    <property type="entry name" value="Alkaline phosphatase-like"/>
    <property type="match status" value="1"/>
</dbReference>
<comment type="similarity">
    <text evidence="3 10">Belongs to the BPG-independent phosphoglycerate mutase family.</text>
</comment>
<dbReference type="PANTHER" id="PTHR31637">
    <property type="entry name" value="2,3-BISPHOSPHOGLYCERATE-INDEPENDENT PHOSPHOGLYCERATE MUTASE"/>
    <property type="match status" value="1"/>
</dbReference>
<feature type="binding site" evidence="10 13">
    <location>
        <position position="398"/>
    </location>
    <ligand>
        <name>Mn(2+)</name>
        <dbReference type="ChEBI" id="CHEBI:29035"/>
        <label>1</label>
    </ligand>
</feature>
<feature type="binding site" evidence="10 13">
    <location>
        <position position="440"/>
    </location>
    <ligand>
        <name>Mn(2+)</name>
        <dbReference type="ChEBI" id="CHEBI:29035"/>
        <label>2</label>
    </ligand>
</feature>
<feature type="binding site" evidence="10 12">
    <location>
        <position position="123"/>
    </location>
    <ligand>
        <name>substrate</name>
    </ligand>
</feature>
<feature type="binding site" evidence="10 13">
    <location>
        <position position="402"/>
    </location>
    <ligand>
        <name>Mn(2+)</name>
        <dbReference type="ChEBI" id="CHEBI:29035"/>
        <label>1</label>
    </ligand>
</feature>
<feature type="binding site" evidence="10 12">
    <location>
        <position position="191"/>
    </location>
    <ligand>
        <name>substrate</name>
    </ligand>
</feature>
<evidence type="ECO:0000313" key="17">
    <source>
        <dbReference type="Proteomes" id="UP000824090"/>
    </source>
</evidence>
<dbReference type="InterPro" id="IPR017850">
    <property type="entry name" value="Alkaline_phosphatase_core_sf"/>
</dbReference>
<comment type="cofactor">
    <cofactor evidence="10">
        <name>Mn(2+)</name>
        <dbReference type="ChEBI" id="CHEBI:29035"/>
    </cofactor>
    <text evidence="10">Binds 2 manganese ions per subunit.</text>
</comment>
<dbReference type="GO" id="GO:0006096">
    <property type="term" value="P:glycolytic process"/>
    <property type="evidence" value="ECO:0007669"/>
    <property type="project" value="UniProtKB-UniRule"/>
</dbReference>
<dbReference type="AlphaFoldDB" id="A0A9D1I1E7"/>
<dbReference type="Pfam" id="PF01676">
    <property type="entry name" value="Metalloenzyme"/>
    <property type="match status" value="1"/>
</dbReference>
<dbReference type="FunFam" id="3.40.1450.10:FF:000001">
    <property type="entry name" value="2,3-bisphosphoglycerate-independent phosphoglycerate mutase"/>
    <property type="match status" value="1"/>
</dbReference>
<comment type="pathway">
    <text evidence="2 10">Carbohydrate degradation; glycolysis; pyruvate from D-glyceraldehyde 3-phosphate: step 3/5.</text>
</comment>
<dbReference type="Proteomes" id="UP000824090">
    <property type="component" value="Unassembled WGS sequence"/>
</dbReference>
<evidence type="ECO:0000256" key="3">
    <source>
        <dbReference type="ARBA" id="ARBA00008819"/>
    </source>
</evidence>
<feature type="domain" description="Metalloenzyme" evidence="14">
    <location>
        <begin position="5"/>
        <end position="494"/>
    </location>
</feature>
<evidence type="ECO:0000256" key="2">
    <source>
        <dbReference type="ARBA" id="ARBA00004798"/>
    </source>
</evidence>
<feature type="binding site" evidence="10 13">
    <location>
        <position position="62"/>
    </location>
    <ligand>
        <name>Mn(2+)</name>
        <dbReference type="ChEBI" id="CHEBI:29035"/>
        <label>2</label>
    </ligand>
</feature>
<feature type="binding site" evidence="10 13">
    <location>
        <position position="457"/>
    </location>
    <ligand>
        <name>Mn(2+)</name>
        <dbReference type="ChEBI" id="CHEBI:29035"/>
        <label>1</label>
    </ligand>
</feature>
<reference evidence="16" key="1">
    <citation type="submission" date="2020-10" db="EMBL/GenBank/DDBJ databases">
        <authorList>
            <person name="Gilroy R."/>
        </authorList>
    </citation>
    <scope>NUCLEOTIDE SEQUENCE</scope>
    <source>
        <strain evidence="16">ChiHcec3-6078</strain>
    </source>
</reference>
<evidence type="ECO:0000256" key="11">
    <source>
        <dbReference type="PIRSR" id="PIRSR001492-1"/>
    </source>
</evidence>
<evidence type="ECO:0000259" key="15">
    <source>
        <dbReference type="Pfam" id="PF06415"/>
    </source>
</evidence>
<evidence type="ECO:0000256" key="10">
    <source>
        <dbReference type="HAMAP-Rule" id="MF_01038"/>
    </source>
</evidence>
<feature type="domain" description="BPG-independent PGAM N-terminal" evidence="15">
    <location>
        <begin position="82"/>
        <end position="293"/>
    </location>
</feature>
<comment type="catalytic activity">
    <reaction evidence="1 10">
        <text>(2R)-2-phosphoglycerate = (2R)-3-phosphoglycerate</text>
        <dbReference type="Rhea" id="RHEA:15901"/>
        <dbReference type="ChEBI" id="CHEBI:58272"/>
        <dbReference type="ChEBI" id="CHEBI:58289"/>
        <dbReference type="EC" id="5.4.2.12"/>
    </reaction>
</comment>
<evidence type="ECO:0000256" key="1">
    <source>
        <dbReference type="ARBA" id="ARBA00000370"/>
    </source>
</evidence>
<accession>A0A9D1I1E7</accession>
<dbReference type="EC" id="5.4.2.12" evidence="4 10"/>
<protein>
    <recommendedName>
        <fullName evidence="9 10">2,3-bisphosphoglycerate-independent phosphoglycerate mutase</fullName>
        <shortName evidence="10">BPG-independent PGAM</shortName>
        <shortName evidence="10">Phosphoglyceromutase</shortName>
        <shortName evidence="10">iPGM</shortName>
        <ecNumber evidence="4 10">5.4.2.12</ecNumber>
    </recommendedName>
</protein>
<dbReference type="Gene3D" id="3.40.1450.10">
    <property type="entry name" value="BPG-independent phosphoglycerate mutase, domain B"/>
    <property type="match status" value="1"/>
</dbReference>
<evidence type="ECO:0000256" key="7">
    <source>
        <dbReference type="ARBA" id="ARBA00023211"/>
    </source>
</evidence>
<evidence type="ECO:0000256" key="6">
    <source>
        <dbReference type="ARBA" id="ARBA00023152"/>
    </source>
</evidence>
<organism evidence="16 17">
    <name type="scientific">Candidatus Allocopromorpha excrementigallinarum</name>
    <dbReference type="NCBI Taxonomy" id="2840742"/>
    <lineage>
        <taxon>Bacteria</taxon>
        <taxon>Bacillati</taxon>
        <taxon>Bacillota</taxon>
        <taxon>Clostridia</taxon>
        <taxon>Eubacteriales</taxon>
        <taxon>Eubacteriaceae</taxon>
        <taxon>Eubacteriaceae incertae sedis</taxon>
        <taxon>Candidatus Allocopromorpha</taxon>
    </lineage>
</organism>
<gene>
    <name evidence="10" type="primary">gpmI</name>
    <name evidence="16" type="ORF">IAC50_01615</name>
</gene>
<dbReference type="InterPro" id="IPR011258">
    <property type="entry name" value="BPG-indep_PGM_N"/>
</dbReference>
<dbReference type="NCBIfam" id="TIGR01307">
    <property type="entry name" value="pgm_bpd_ind"/>
    <property type="match status" value="1"/>
</dbReference>
<feature type="binding site" evidence="10 12">
    <location>
        <begin position="256"/>
        <end position="259"/>
    </location>
    <ligand>
        <name>substrate</name>
    </ligand>
</feature>
<dbReference type="EMBL" id="DVMP01000036">
    <property type="protein sequence ID" value="HIU25180.1"/>
    <property type="molecule type" value="Genomic_DNA"/>
</dbReference>
<evidence type="ECO:0000256" key="9">
    <source>
        <dbReference type="ARBA" id="ARBA00071648"/>
    </source>
</evidence>
<feature type="binding site" evidence="10 13">
    <location>
        <position position="439"/>
    </location>
    <ligand>
        <name>Mn(2+)</name>
        <dbReference type="ChEBI" id="CHEBI:29035"/>
        <label>2</label>
    </ligand>
</feature>
<evidence type="ECO:0000256" key="8">
    <source>
        <dbReference type="ARBA" id="ARBA00023235"/>
    </source>
</evidence>
<dbReference type="SUPFAM" id="SSF64158">
    <property type="entry name" value="2,3-Bisphosphoglycerate-independent phosphoglycerate mutase, substrate-binding domain"/>
    <property type="match status" value="1"/>
</dbReference>